<dbReference type="EMBL" id="KI630683">
    <property type="protein sequence ID" value="EYU34464.1"/>
    <property type="molecule type" value="Genomic_DNA"/>
</dbReference>
<dbReference type="Pfam" id="PF00271">
    <property type="entry name" value="Helicase_C"/>
    <property type="match status" value="1"/>
</dbReference>
<dbReference type="GO" id="GO:0016887">
    <property type="term" value="F:ATP hydrolysis activity"/>
    <property type="evidence" value="ECO:0000318"/>
    <property type="project" value="GO_Central"/>
</dbReference>
<organism evidence="4 5">
    <name type="scientific">Erythranthe guttata</name>
    <name type="common">Yellow monkey flower</name>
    <name type="synonym">Mimulus guttatus</name>
    <dbReference type="NCBI Taxonomy" id="4155"/>
    <lineage>
        <taxon>Eukaryota</taxon>
        <taxon>Viridiplantae</taxon>
        <taxon>Streptophyta</taxon>
        <taxon>Embryophyta</taxon>
        <taxon>Tracheophyta</taxon>
        <taxon>Spermatophyta</taxon>
        <taxon>Magnoliopsida</taxon>
        <taxon>eudicotyledons</taxon>
        <taxon>Gunneridae</taxon>
        <taxon>Pentapetalae</taxon>
        <taxon>asterids</taxon>
        <taxon>lamiids</taxon>
        <taxon>Lamiales</taxon>
        <taxon>Phrymaceae</taxon>
        <taxon>Erythranthe</taxon>
    </lineage>
</organism>
<dbReference type="SUPFAM" id="SSF52540">
    <property type="entry name" value="P-loop containing nucleoside triphosphate hydrolases"/>
    <property type="match status" value="1"/>
</dbReference>
<feature type="coiled-coil region" evidence="2">
    <location>
        <begin position="490"/>
        <end position="517"/>
    </location>
</feature>
<dbReference type="Gene3D" id="3.40.50.300">
    <property type="entry name" value="P-loop containing nucleotide triphosphate hydrolases"/>
    <property type="match status" value="1"/>
</dbReference>
<dbReference type="InterPro" id="IPR001650">
    <property type="entry name" value="Helicase_C-like"/>
</dbReference>
<gene>
    <name evidence="4" type="ORF">MIMGU_mgv1a024834mg</name>
</gene>
<dbReference type="PROSITE" id="PS51194">
    <property type="entry name" value="HELICASE_CTER"/>
    <property type="match status" value="1"/>
</dbReference>
<dbReference type="GO" id="GO:0003682">
    <property type="term" value="F:chromatin binding"/>
    <property type="evidence" value="ECO:0000318"/>
    <property type="project" value="GO_Central"/>
</dbReference>
<dbReference type="Gene3D" id="3.40.50.10810">
    <property type="entry name" value="Tandem AAA-ATPase domain"/>
    <property type="match status" value="1"/>
</dbReference>
<sequence length="521" mass="59315">MMNLQKRNSSSLERQCNLDISKLKEKLARHATTTFVEYWVPVRLSDVQMEQYCGSLFSNASVLCSPLKLDSVELLLDILVSNRKCCDHPYLGDWSLRTSFVQGFPQPQKLDAEIKLSNKLLLLHKILLEIRKRGLRVLILYQSLGGSGSVSTGDILDDIIHEKFGEDSFVRIGGGGGLSPEKRRAVLNTFNCKGSDKFACLMETRACIPSIRLESIDTVIFFNSDWNPMNDLRSLQRINLHSQFEQVKVFRLYSSHTVEEKFLILAKQGIAPEGNILNIKKSTCYEMLTWDATHLFERLKKLHDFATPDIDSIISDEDSFVEDVFLELSGILPNNDTSNVCKDKSLILEVEQIEGGYPRNVSLLGEVDRSSLVEEGIVKEPPHVFWIKLFEGRKFRWKYFSSQSSRIRKSVQRFEDLIGLAPNEQEHAPSSTIVQNDHTHVTVGPSFEALSDIYSLIENSVRPLESSMEYSIGEVPLEAAASHMFGDRRQKNLQVGYNSLQIELESLQKQKTKISERREEM</sequence>
<feature type="domain" description="Helicase C-terminal" evidence="3">
    <location>
        <begin position="122"/>
        <end position="292"/>
    </location>
</feature>
<evidence type="ECO:0000256" key="2">
    <source>
        <dbReference type="SAM" id="Coils"/>
    </source>
</evidence>
<name>A0A022R3F7_ERYGU</name>
<evidence type="ECO:0000256" key="1">
    <source>
        <dbReference type="ARBA" id="ARBA00023242"/>
    </source>
</evidence>
<evidence type="ECO:0000259" key="3">
    <source>
        <dbReference type="PROSITE" id="PS51194"/>
    </source>
</evidence>
<dbReference type="GO" id="GO:0042393">
    <property type="term" value="F:histone binding"/>
    <property type="evidence" value="ECO:0000318"/>
    <property type="project" value="GO_Central"/>
</dbReference>
<feature type="non-terminal residue" evidence="4">
    <location>
        <position position="521"/>
    </location>
</feature>
<evidence type="ECO:0000313" key="5">
    <source>
        <dbReference type="Proteomes" id="UP000030748"/>
    </source>
</evidence>
<dbReference type="PANTHER" id="PTHR45623:SF13">
    <property type="entry name" value="HELICASE PROTEIN MOM1"/>
    <property type="match status" value="1"/>
</dbReference>
<accession>A0A022R3F7</accession>
<dbReference type="InterPro" id="IPR038718">
    <property type="entry name" value="SNF2-like_sf"/>
</dbReference>
<evidence type="ECO:0000313" key="4">
    <source>
        <dbReference type="EMBL" id="EYU34464.1"/>
    </source>
</evidence>
<dbReference type="GO" id="GO:0000785">
    <property type="term" value="C:chromatin"/>
    <property type="evidence" value="ECO:0000318"/>
    <property type="project" value="GO_Central"/>
</dbReference>
<dbReference type="Proteomes" id="UP000030748">
    <property type="component" value="Unassembled WGS sequence"/>
</dbReference>
<dbReference type="GO" id="GO:0003677">
    <property type="term" value="F:DNA binding"/>
    <property type="evidence" value="ECO:0000318"/>
    <property type="project" value="GO_Central"/>
</dbReference>
<proteinExistence type="predicted"/>
<dbReference type="GO" id="GO:0140658">
    <property type="term" value="F:ATP-dependent chromatin remodeler activity"/>
    <property type="evidence" value="ECO:0000318"/>
    <property type="project" value="GO_Central"/>
</dbReference>
<dbReference type="STRING" id="4155.A0A022R3F7"/>
<keyword evidence="1" id="KW-0539">Nucleus</keyword>
<keyword evidence="2" id="KW-0175">Coiled coil</keyword>
<keyword evidence="5" id="KW-1185">Reference proteome</keyword>
<dbReference type="GO" id="GO:0005634">
    <property type="term" value="C:nucleus"/>
    <property type="evidence" value="ECO:0000318"/>
    <property type="project" value="GO_Central"/>
</dbReference>
<reference evidence="4 5" key="1">
    <citation type="journal article" date="2013" name="Proc. Natl. Acad. Sci. U.S.A.">
        <title>Fine-scale variation in meiotic recombination in Mimulus inferred from population shotgun sequencing.</title>
        <authorList>
            <person name="Hellsten U."/>
            <person name="Wright K.M."/>
            <person name="Jenkins J."/>
            <person name="Shu S."/>
            <person name="Yuan Y."/>
            <person name="Wessler S.R."/>
            <person name="Schmutz J."/>
            <person name="Willis J.H."/>
            <person name="Rokhsar D.S."/>
        </authorList>
    </citation>
    <scope>NUCLEOTIDE SEQUENCE [LARGE SCALE GENOMIC DNA]</scope>
    <source>
        <strain evidence="5">cv. DUN x IM62</strain>
    </source>
</reference>
<dbReference type="GO" id="GO:0006338">
    <property type="term" value="P:chromatin remodeling"/>
    <property type="evidence" value="ECO:0000318"/>
    <property type="project" value="GO_Central"/>
</dbReference>
<dbReference type="InterPro" id="IPR027417">
    <property type="entry name" value="P-loop_NTPase"/>
</dbReference>
<dbReference type="PANTHER" id="PTHR45623">
    <property type="entry name" value="CHROMODOMAIN-HELICASE-DNA-BINDING PROTEIN 3-RELATED-RELATED"/>
    <property type="match status" value="1"/>
</dbReference>
<dbReference type="AlphaFoldDB" id="A0A022R3F7"/>
<protein>
    <recommendedName>
        <fullName evidence="3">Helicase C-terminal domain-containing protein</fullName>
    </recommendedName>
</protein>